<keyword evidence="1" id="KW-0812">Transmembrane</keyword>
<dbReference type="Proteomes" id="UP000828390">
    <property type="component" value="Unassembled WGS sequence"/>
</dbReference>
<proteinExistence type="predicted"/>
<reference evidence="2" key="1">
    <citation type="journal article" date="2019" name="bioRxiv">
        <title>The Genome of the Zebra Mussel, Dreissena polymorpha: A Resource for Invasive Species Research.</title>
        <authorList>
            <person name="McCartney M.A."/>
            <person name="Auch B."/>
            <person name="Kono T."/>
            <person name="Mallez S."/>
            <person name="Zhang Y."/>
            <person name="Obille A."/>
            <person name="Becker A."/>
            <person name="Abrahante J.E."/>
            <person name="Garbe J."/>
            <person name="Badalamenti J.P."/>
            <person name="Herman A."/>
            <person name="Mangelson H."/>
            <person name="Liachko I."/>
            <person name="Sullivan S."/>
            <person name="Sone E.D."/>
            <person name="Koren S."/>
            <person name="Silverstein K.A.T."/>
            <person name="Beckman K.B."/>
            <person name="Gohl D.M."/>
        </authorList>
    </citation>
    <scope>NUCLEOTIDE SEQUENCE</scope>
    <source>
        <strain evidence="2">Duluth1</strain>
        <tissue evidence="2">Whole animal</tissue>
    </source>
</reference>
<evidence type="ECO:0000313" key="2">
    <source>
        <dbReference type="EMBL" id="KAH3846582.1"/>
    </source>
</evidence>
<organism evidence="2 3">
    <name type="scientific">Dreissena polymorpha</name>
    <name type="common">Zebra mussel</name>
    <name type="synonym">Mytilus polymorpha</name>
    <dbReference type="NCBI Taxonomy" id="45954"/>
    <lineage>
        <taxon>Eukaryota</taxon>
        <taxon>Metazoa</taxon>
        <taxon>Spiralia</taxon>
        <taxon>Lophotrochozoa</taxon>
        <taxon>Mollusca</taxon>
        <taxon>Bivalvia</taxon>
        <taxon>Autobranchia</taxon>
        <taxon>Heteroconchia</taxon>
        <taxon>Euheterodonta</taxon>
        <taxon>Imparidentia</taxon>
        <taxon>Neoheterodontei</taxon>
        <taxon>Myida</taxon>
        <taxon>Dreissenoidea</taxon>
        <taxon>Dreissenidae</taxon>
        <taxon>Dreissena</taxon>
    </lineage>
</organism>
<keyword evidence="1" id="KW-1133">Transmembrane helix</keyword>
<gene>
    <name evidence="2" type="ORF">DPMN_088885</name>
</gene>
<reference evidence="2" key="2">
    <citation type="submission" date="2020-11" db="EMBL/GenBank/DDBJ databases">
        <authorList>
            <person name="McCartney M.A."/>
            <person name="Auch B."/>
            <person name="Kono T."/>
            <person name="Mallez S."/>
            <person name="Becker A."/>
            <person name="Gohl D.M."/>
            <person name="Silverstein K.A.T."/>
            <person name="Koren S."/>
            <person name="Bechman K.B."/>
            <person name="Herman A."/>
            <person name="Abrahante J.E."/>
            <person name="Garbe J."/>
        </authorList>
    </citation>
    <scope>NUCLEOTIDE SEQUENCE</scope>
    <source>
        <strain evidence="2">Duluth1</strain>
        <tissue evidence="2">Whole animal</tissue>
    </source>
</reference>
<sequence length="89" mass="10115">MMDSDVSDDDSDGSKFCVDGLNIIDTLNLNMIQVVVEMKIMVIINIDYADNTILAEEILMLKKLTTMLMIIMMIILMIMMRTKKIPKGL</sequence>
<feature type="transmembrane region" description="Helical" evidence="1">
    <location>
        <begin position="64"/>
        <end position="80"/>
    </location>
</feature>
<protein>
    <submittedName>
        <fullName evidence="2">Uncharacterized protein</fullName>
    </submittedName>
</protein>
<name>A0A9D4KWQ3_DREPO</name>
<accession>A0A9D4KWQ3</accession>
<keyword evidence="1" id="KW-0472">Membrane</keyword>
<comment type="caution">
    <text evidence="2">The sequence shown here is derived from an EMBL/GenBank/DDBJ whole genome shotgun (WGS) entry which is preliminary data.</text>
</comment>
<evidence type="ECO:0000256" key="1">
    <source>
        <dbReference type="SAM" id="Phobius"/>
    </source>
</evidence>
<dbReference type="EMBL" id="JAIWYP010000003">
    <property type="protein sequence ID" value="KAH3846582.1"/>
    <property type="molecule type" value="Genomic_DNA"/>
</dbReference>
<evidence type="ECO:0000313" key="3">
    <source>
        <dbReference type="Proteomes" id="UP000828390"/>
    </source>
</evidence>
<dbReference type="AlphaFoldDB" id="A0A9D4KWQ3"/>
<keyword evidence="3" id="KW-1185">Reference proteome</keyword>